<evidence type="ECO:0000313" key="1">
    <source>
        <dbReference type="EMBL" id="KAA9392938.1"/>
    </source>
</evidence>
<protein>
    <recommendedName>
        <fullName evidence="3">CoA transferase</fullName>
    </recommendedName>
</protein>
<accession>A0A5J5KU95</accession>
<proteinExistence type="predicted"/>
<dbReference type="Pfam" id="PF02515">
    <property type="entry name" value="CoA_transf_3"/>
    <property type="match status" value="1"/>
</dbReference>
<dbReference type="OrthoDB" id="9797653at2"/>
<comment type="caution">
    <text evidence="1">The sequence shown here is derived from an EMBL/GenBank/DDBJ whole genome shotgun (WGS) entry which is preliminary data.</text>
</comment>
<dbReference type="SUPFAM" id="SSF89796">
    <property type="entry name" value="CoA-transferase family III (CaiB/BaiF)"/>
    <property type="match status" value="1"/>
</dbReference>
<evidence type="ECO:0008006" key="3">
    <source>
        <dbReference type="Google" id="ProtNLM"/>
    </source>
</evidence>
<name>A0A5J5KU95_9MICC</name>
<organism evidence="1 2">
    <name type="scientific">Kocuria coralli</name>
    <dbReference type="NCBI Taxonomy" id="1461025"/>
    <lineage>
        <taxon>Bacteria</taxon>
        <taxon>Bacillati</taxon>
        <taxon>Actinomycetota</taxon>
        <taxon>Actinomycetes</taxon>
        <taxon>Micrococcales</taxon>
        <taxon>Micrococcaceae</taxon>
        <taxon>Kocuria</taxon>
    </lineage>
</organism>
<dbReference type="InterPro" id="IPR003673">
    <property type="entry name" value="CoA-Trfase_fam_III"/>
</dbReference>
<evidence type="ECO:0000313" key="2">
    <source>
        <dbReference type="Proteomes" id="UP000325957"/>
    </source>
</evidence>
<dbReference type="Proteomes" id="UP000325957">
    <property type="component" value="Unassembled WGS sequence"/>
</dbReference>
<dbReference type="Gene3D" id="3.40.50.10540">
    <property type="entry name" value="Crotonobetainyl-coa:carnitine coa-transferase, domain 1"/>
    <property type="match status" value="1"/>
</dbReference>
<dbReference type="EMBL" id="SZWF01000038">
    <property type="protein sequence ID" value="KAA9392938.1"/>
    <property type="molecule type" value="Genomic_DNA"/>
</dbReference>
<dbReference type="AlphaFoldDB" id="A0A5J5KU95"/>
<sequence>MGSTPTVAAVAYRRLTSRRASSGRTVSLDLHLLQDCGRDFLHRHGGRVEVRDPVQDVHLLGVAQLPGALCEAANLPFAPIQRPEDLFTDPHLAQPVAMPEVTLSNGQKLPLPALPIEMDGHRLGVRLDLPQAGEHSTDIATELGYDPQKVEDLVTAGVISAPMNEQHPTPSRS</sequence>
<reference evidence="1 2" key="1">
    <citation type="submission" date="2019-05" db="EMBL/GenBank/DDBJ databases">
        <title>Kocuria coralli sp. nov., a novel actinobacterium isolated from coral reef seawater.</title>
        <authorList>
            <person name="Li J."/>
        </authorList>
    </citation>
    <scope>NUCLEOTIDE SEQUENCE [LARGE SCALE GENOMIC DNA]</scope>
    <source>
        <strain evidence="1 2">SCSIO 13007</strain>
    </source>
</reference>
<dbReference type="InterPro" id="IPR023606">
    <property type="entry name" value="CoA-Trfase_III_dom_1_sf"/>
</dbReference>
<keyword evidence="2" id="KW-1185">Reference proteome</keyword>
<dbReference type="GO" id="GO:0003824">
    <property type="term" value="F:catalytic activity"/>
    <property type="evidence" value="ECO:0007669"/>
    <property type="project" value="InterPro"/>
</dbReference>
<gene>
    <name evidence="1" type="ORF">FCK90_14750</name>
</gene>